<dbReference type="Proteomes" id="UP001187425">
    <property type="component" value="Unassembled WGS sequence"/>
</dbReference>
<name>A0A6V7BD60_9XANT</name>
<feature type="region of interest" description="Disordered" evidence="1">
    <location>
        <begin position="1"/>
        <end position="35"/>
    </location>
</feature>
<evidence type="ECO:0000313" key="3">
    <source>
        <dbReference type="EMBL" id="MDV7248159.1"/>
    </source>
</evidence>
<dbReference type="EMBL" id="LR828257">
    <property type="protein sequence ID" value="CAD0300194.1"/>
    <property type="molecule type" value="Genomic_DNA"/>
</dbReference>
<feature type="region of interest" description="Disordered" evidence="1">
    <location>
        <begin position="64"/>
        <end position="85"/>
    </location>
</feature>
<dbReference type="GeneID" id="55515405"/>
<reference evidence="3 5" key="2">
    <citation type="submission" date="2023-10" db="EMBL/GenBank/DDBJ databases">
        <title>A new tool for lettuce pathogen research.</title>
        <authorList>
            <person name="Horton K.N."/>
            <person name="Cseke L.J."/>
            <person name="Badiwe M."/>
            <person name="Tesfaye D."/>
            <person name="Klein A."/>
            <person name="Su J."/>
            <person name="Potnis N."/>
            <person name="Gassmann W."/>
        </authorList>
    </citation>
    <scope>NUCLEOTIDE SEQUENCE [LARGE SCALE GENOMIC DNA]</scope>
    <source>
        <strain evidence="3 5">JSKH1901</strain>
    </source>
</reference>
<dbReference type="NCBIfam" id="NF041378">
    <property type="entry name" value="XopZ"/>
    <property type="match status" value="1"/>
</dbReference>
<evidence type="ECO:0000313" key="4">
    <source>
        <dbReference type="Proteomes" id="UP000515406"/>
    </source>
</evidence>
<evidence type="ECO:0000313" key="5">
    <source>
        <dbReference type="Proteomes" id="UP001187425"/>
    </source>
</evidence>
<feature type="compositionally biased region" description="Polar residues" evidence="1">
    <location>
        <begin position="1"/>
        <end position="20"/>
    </location>
</feature>
<dbReference type="RefSeq" id="WP_074058416.1">
    <property type="nucleotide sequence ID" value="NZ_CP060399.1"/>
</dbReference>
<gene>
    <name evidence="3" type="primary">xopZ</name>
    <name evidence="2" type="ORF">CFBP498_02080</name>
    <name evidence="3" type="ORF">R4K57_07010</name>
</gene>
<organism evidence="2 4">
    <name type="scientific">Xanthomonas hortorum pv. vitians</name>
    <dbReference type="NCBI Taxonomy" id="83224"/>
    <lineage>
        <taxon>Bacteria</taxon>
        <taxon>Pseudomonadati</taxon>
        <taxon>Pseudomonadota</taxon>
        <taxon>Gammaproteobacteria</taxon>
        <taxon>Lysobacterales</taxon>
        <taxon>Lysobacteraceae</taxon>
        <taxon>Xanthomonas</taxon>
    </lineage>
</organism>
<dbReference type="Proteomes" id="UP000515406">
    <property type="component" value="Chromosome"/>
</dbReference>
<dbReference type="EMBL" id="JAWMQI010000018">
    <property type="protein sequence ID" value="MDV7248159.1"/>
    <property type="molecule type" value="Genomic_DNA"/>
</dbReference>
<dbReference type="EMBL" id="LR828257">
    <property type="protein sequence ID" value="CAD0300208.1"/>
    <property type="molecule type" value="Genomic_DNA"/>
</dbReference>
<evidence type="ECO:0000313" key="2">
    <source>
        <dbReference type="EMBL" id="CAD0300194.1"/>
    </source>
</evidence>
<reference evidence="2 4" key="1">
    <citation type="submission" date="2020-07" db="EMBL/GenBank/DDBJ databases">
        <authorList>
            <person name="Pothier F. J."/>
        </authorList>
    </citation>
    <scope>NUCLEOTIDE SEQUENCE [LARGE SCALE GENOMIC DNA]</scope>
    <source>
        <strain evidence="2 4">CFBP 498</strain>
    </source>
</reference>
<protein>
    <submittedName>
        <fullName evidence="3">XopZ family type III secretion system effector</fullName>
    </submittedName>
</protein>
<accession>A0A6V7BD60</accession>
<keyword evidence="4" id="KW-1185">Reference proteome</keyword>
<evidence type="ECO:0000256" key="1">
    <source>
        <dbReference type="SAM" id="MobiDB-lite"/>
    </source>
</evidence>
<proteinExistence type="predicted"/>
<sequence>MTRIRSSTLTFGLPGNSQGTAHAGTPAPHKQAHHRLHQLDGPAAESEARAAEWDVAAQVRRYITPASDANADQDGPRQRKPDKLRKVRTSLRALAQLAGTAVGIARHATPEHTRLLRYQGTAAQPAQTAQAEPGDWHALAQLQIATFSGAQRLRDARIAVRKAAALERLVLLHIDRLEQDIGLHARRAPRMADRANETRKRQQVVVTWNALLSKHIDSCSARLAQTEQQLQQQLAQLTAMPAAAASDHRPRLGDMLTHEANMERIRALHAQVRQLSVLRDKQQVFLQRLQARAASLDTTLAQALQAAHSVAAELFETAAHADELRALLLPLSDLKQSLQHALDTATADDLRANDALRAASDALIAAQIERTAHTATDTAAVDALRKRLSAWAGGLSTTRYAEQAVPAAGIVAIALGALRSAVAGVLGDNRADAAALLLATFDHVHNGSWSALIPADPQQHDAQQGATMGEHAGIPRAAIEAATTRWLETLARVPRGRQVLGQLIQARHERAADPGRQDIARIALRADALLRATPLDDTATRCWLSGARRAAGVALHAADPAQALLACSSDERAAYHALRNGYESRAPDSAYARANAQLQAFGEAVRTATSPHPGGAHASAPNPLHALSEGLEVASATALPTPRRRANLTLEHACAALIGYLGALHAARPQGCVPSQAELHWQAAAELLQWVGEDVDRSCMVFDAATLARIAERAAVLHDHHQAQASSMPGGAAVQAAPPEGLRRAWEQVRSGRCTAPAAFDLLRTCLSTVRAEHAEQAAELQPSEASPQAAVWLAHADDCLAHFDTAIDKTLQLAKQTGAGALAHPEALLDLLRDMLSHLEWRDRWRMTCQRTWGANLAPLSAAAAVAGSAFGLGARLIASMQCNRDASLEFYMGRTGLYLQISRQSTTQRQLGAGLTAGYGIAVDGAYAAAGVSAAVDWRYRREVGVEDGLQIRIPRLGKGREPALLQAFLRMLEHLVRRASSDHPEQPHGADWMHALLAEHPEASVGLIDQAARVSQGTECSASVSAGLRAGDTHGRRAGGSLGLGVKARQDLGWTSTTVAGYMTTQYCDATAARRVEAAARLTAGVQLAVAQQRREGTSATPAASTTVSAIEAGYVAEVSAVVATAFCTLFQFGGEIDPVRSDRATDFTQFAAFERLVRTQWERWADYGLVKLGNDVDQTLQPVLAELQLEHFMQQARRFADGNALAALFADEALRSAAAPLLDVHRALALVAQDAGDHARALAERTAFDALLQQPAVWEPTLLLVREKAKLTEERGVDFIVKRQRNRIAEAMRTVGQWPAYEAVPRAVAPRRPPNFE</sequence>